<evidence type="ECO:0000259" key="6">
    <source>
        <dbReference type="PROSITE" id="PS51186"/>
    </source>
</evidence>
<proteinExistence type="inferred from homology"/>
<gene>
    <name evidence="5 7" type="primary">rimI</name>
    <name evidence="7" type="ORF">ACFPQ5_22595</name>
</gene>
<dbReference type="PROSITE" id="PS51186">
    <property type="entry name" value="GNAT"/>
    <property type="match status" value="1"/>
</dbReference>
<comment type="caution">
    <text evidence="7">The sequence shown here is derived from an EMBL/GenBank/DDBJ whole genome shotgun (WGS) entry which is preliminary data.</text>
</comment>
<protein>
    <recommendedName>
        <fullName evidence="5">[Ribosomal protein bS18]-alanine N-acetyltransferase</fullName>
        <ecNumber evidence="5">2.3.1.266</ecNumber>
    </recommendedName>
</protein>
<dbReference type="EMBL" id="JBHSMR010000014">
    <property type="protein sequence ID" value="MFC5481002.1"/>
    <property type="molecule type" value="Genomic_DNA"/>
</dbReference>
<evidence type="ECO:0000313" key="7">
    <source>
        <dbReference type="EMBL" id="MFC5481002.1"/>
    </source>
</evidence>
<dbReference type="HAMAP" id="MF_02210">
    <property type="entry name" value="RimI"/>
    <property type="match status" value="1"/>
</dbReference>
<evidence type="ECO:0000256" key="3">
    <source>
        <dbReference type="ARBA" id="ARBA00022679"/>
    </source>
</evidence>
<dbReference type="RefSeq" id="WP_379761047.1">
    <property type="nucleotide sequence ID" value="NZ_JBHSMR010000014.1"/>
</dbReference>
<reference evidence="8" key="1">
    <citation type="journal article" date="2019" name="Int. J. Syst. Evol. Microbiol.">
        <title>The Global Catalogue of Microorganisms (GCM) 10K type strain sequencing project: providing services to taxonomists for standard genome sequencing and annotation.</title>
        <authorList>
            <consortium name="The Broad Institute Genomics Platform"/>
            <consortium name="The Broad Institute Genome Sequencing Center for Infectious Disease"/>
            <person name="Wu L."/>
            <person name="Ma J."/>
        </authorList>
    </citation>
    <scope>NUCLEOTIDE SEQUENCE [LARGE SCALE GENOMIC DNA]</scope>
    <source>
        <strain evidence="8">CCUG 43111</strain>
    </source>
</reference>
<comment type="subcellular location">
    <subcellularLocation>
        <location evidence="5">Cytoplasm</location>
    </subcellularLocation>
</comment>
<dbReference type="EC" id="2.3.1.266" evidence="5"/>
<keyword evidence="3 5" id="KW-0808">Transferase</keyword>
<evidence type="ECO:0000313" key="8">
    <source>
        <dbReference type="Proteomes" id="UP001596101"/>
    </source>
</evidence>
<dbReference type="GO" id="GO:0008999">
    <property type="term" value="F:protein-N-terminal-alanine acetyltransferase activity"/>
    <property type="evidence" value="ECO:0007669"/>
    <property type="project" value="UniProtKB-EC"/>
</dbReference>
<keyword evidence="7" id="KW-0687">Ribonucleoprotein</keyword>
<feature type="active site" description="Proton donor" evidence="5">
    <location>
        <position position="126"/>
    </location>
</feature>
<accession>A0ABW0MUP0</accession>
<feature type="binding site" evidence="5">
    <location>
        <position position="119"/>
    </location>
    <ligand>
        <name>acetyl-CoA</name>
        <dbReference type="ChEBI" id="CHEBI:57288"/>
    </ligand>
</feature>
<dbReference type="PANTHER" id="PTHR43420">
    <property type="entry name" value="ACETYLTRANSFERASE"/>
    <property type="match status" value="1"/>
</dbReference>
<feature type="binding site" evidence="5">
    <location>
        <begin position="80"/>
        <end position="82"/>
    </location>
    <ligand>
        <name>acetyl-CoA</name>
        <dbReference type="ChEBI" id="CHEBI:57288"/>
    </ligand>
</feature>
<comment type="catalytic activity">
    <reaction evidence="5">
        <text>N-terminal L-alanyl-[ribosomal protein bS18] + acetyl-CoA = N-terminal N(alpha)-acetyl-L-alanyl-[ribosomal protein bS18] + CoA + H(+)</text>
        <dbReference type="Rhea" id="RHEA:43756"/>
        <dbReference type="Rhea" id="RHEA-COMP:10676"/>
        <dbReference type="Rhea" id="RHEA-COMP:10677"/>
        <dbReference type="ChEBI" id="CHEBI:15378"/>
        <dbReference type="ChEBI" id="CHEBI:57287"/>
        <dbReference type="ChEBI" id="CHEBI:57288"/>
        <dbReference type="ChEBI" id="CHEBI:64718"/>
        <dbReference type="ChEBI" id="CHEBI:83683"/>
        <dbReference type="EC" id="2.3.1.266"/>
    </reaction>
</comment>
<dbReference type="InterPro" id="IPR006464">
    <property type="entry name" value="AcTrfase_RimI/Ard1"/>
</dbReference>
<evidence type="ECO:0000256" key="4">
    <source>
        <dbReference type="ARBA" id="ARBA00023315"/>
    </source>
</evidence>
<evidence type="ECO:0000256" key="1">
    <source>
        <dbReference type="ARBA" id="ARBA00005395"/>
    </source>
</evidence>
<keyword evidence="7" id="KW-0689">Ribosomal protein</keyword>
<evidence type="ECO:0000256" key="5">
    <source>
        <dbReference type="HAMAP-Rule" id="MF_02210"/>
    </source>
</evidence>
<dbReference type="PANTHER" id="PTHR43420:SF44">
    <property type="entry name" value="ACETYLTRANSFERASE YPEA"/>
    <property type="match status" value="1"/>
</dbReference>
<comment type="caution">
    <text evidence="5">Lacks conserved residue(s) required for the propagation of feature annotation.</text>
</comment>
<dbReference type="Gene3D" id="3.40.630.30">
    <property type="match status" value="1"/>
</dbReference>
<dbReference type="CDD" id="cd04301">
    <property type="entry name" value="NAT_SF"/>
    <property type="match status" value="1"/>
</dbReference>
<comment type="similarity">
    <text evidence="1 5">Belongs to the acetyltransferase family. RimI subfamily.</text>
</comment>
<dbReference type="GO" id="GO:0005840">
    <property type="term" value="C:ribosome"/>
    <property type="evidence" value="ECO:0007669"/>
    <property type="project" value="UniProtKB-KW"/>
</dbReference>
<dbReference type="InterPro" id="IPR000182">
    <property type="entry name" value="GNAT_dom"/>
</dbReference>
<comment type="function">
    <text evidence="5">Acetylates the N-terminal alanine of ribosomal protein bS18.</text>
</comment>
<name>A0ABW0MUP0_9BURK</name>
<organism evidence="7 8">
    <name type="scientific">Massilia suwonensis</name>
    <dbReference type="NCBI Taxonomy" id="648895"/>
    <lineage>
        <taxon>Bacteria</taxon>
        <taxon>Pseudomonadati</taxon>
        <taxon>Pseudomonadota</taxon>
        <taxon>Betaproteobacteria</taxon>
        <taxon>Burkholderiales</taxon>
        <taxon>Oxalobacteraceae</taxon>
        <taxon>Telluria group</taxon>
        <taxon>Massilia</taxon>
    </lineage>
</organism>
<dbReference type="InterPro" id="IPR050680">
    <property type="entry name" value="YpeA/RimI_acetyltransf"/>
</dbReference>
<keyword evidence="2 5" id="KW-0963">Cytoplasm</keyword>
<evidence type="ECO:0000256" key="2">
    <source>
        <dbReference type="ARBA" id="ARBA00022490"/>
    </source>
</evidence>
<keyword evidence="8" id="KW-1185">Reference proteome</keyword>
<feature type="domain" description="N-acetyltransferase" evidence="6">
    <location>
        <begin position="12"/>
        <end position="158"/>
    </location>
</feature>
<dbReference type="Proteomes" id="UP001596101">
    <property type="component" value="Unassembled WGS sequence"/>
</dbReference>
<dbReference type="InterPro" id="IPR016181">
    <property type="entry name" value="Acyl_CoA_acyltransferase"/>
</dbReference>
<dbReference type="NCBIfam" id="TIGR01575">
    <property type="entry name" value="rimI"/>
    <property type="match status" value="1"/>
</dbReference>
<keyword evidence="4 5" id="KW-0012">Acyltransferase</keyword>
<dbReference type="Pfam" id="PF00583">
    <property type="entry name" value="Acetyltransf_1"/>
    <property type="match status" value="1"/>
</dbReference>
<feature type="active site" description="Proton acceptor" evidence="5">
    <location>
        <position position="114"/>
    </location>
</feature>
<sequence length="158" mass="17663">MKDTSARVSTGLALVPMTMDDVDDVHAMECSVFPHPWSRANFSDSIQAGYDAWLLRAEDGELAGYFLLMYALDEAHLLDVAVAGKRHGTGLGRYLLDTLCVRAKQMGAESVLLEVRPSNERALAVYKRYGFEEIGRRKGYYPAHEGKREDAIVMRHAL</sequence>
<dbReference type="SUPFAM" id="SSF55729">
    <property type="entry name" value="Acyl-CoA N-acyltransferases (Nat)"/>
    <property type="match status" value="1"/>
</dbReference>
<dbReference type="InterPro" id="IPR043690">
    <property type="entry name" value="RimI"/>
</dbReference>